<keyword evidence="2" id="KW-0564">Palmitate</keyword>
<dbReference type="InterPro" id="IPR003423">
    <property type="entry name" value="OMP_efflux"/>
</dbReference>
<keyword evidence="2" id="KW-0449">Lipoprotein</keyword>
<keyword evidence="2" id="KW-0472">Membrane</keyword>
<dbReference type="SUPFAM" id="SSF56954">
    <property type="entry name" value="Outer membrane efflux proteins (OEP)"/>
    <property type="match status" value="1"/>
</dbReference>
<dbReference type="Gene3D" id="1.20.1600.10">
    <property type="entry name" value="Outer membrane efflux proteins (OEP)"/>
    <property type="match status" value="1"/>
</dbReference>
<keyword evidence="2" id="KW-1134">Transmembrane beta strand</keyword>
<dbReference type="Gene3D" id="2.20.200.10">
    <property type="entry name" value="Outer membrane efflux proteins (OEP)"/>
    <property type="match status" value="1"/>
</dbReference>
<keyword evidence="2" id="KW-0732">Signal</keyword>
<dbReference type="Pfam" id="PF02321">
    <property type="entry name" value="OEP"/>
    <property type="match status" value="2"/>
</dbReference>
<dbReference type="GO" id="GO:0015562">
    <property type="term" value="F:efflux transmembrane transporter activity"/>
    <property type="evidence" value="ECO:0007669"/>
    <property type="project" value="InterPro"/>
</dbReference>
<dbReference type="InterPro" id="IPR010131">
    <property type="entry name" value="MdtP/NodT-like"/>
</dbReference>
<comment type="subcellular location">
    <subcellularLocation>
        <location evidence="2">Cell membrane</location>
        <topology evidence="2">Lipid-anchor</topology>
    </subcellularLocation>
</comment>
<feature type="region of interest" description="Disordered" evidence="3">
    <location>
        <begin position="468"/>
        <end position="490"/>
    </location>
</feature>
<dbReference type="PANTHER" id="PTHR30203:SF25">
    <property type="entry name" value="OUTER MEMBRANE PROTEIN-RELATED"/>
    <property type="match status" value="1"/>
</dbReference>
<dbReference type="PANTHER" id="PTHR30203">
    <property type="entry name" value="OUTER MEMBRANE CATION EFFLUX PROTEIN"/>
    <property type="match status" value="1"/>
</dbReference>
<sequence length="490" mass="51888">MTLQPFLAAPTIRRRLTLLAPLALAACSVGPDYALPRLGLPARWAGAPPQPPTEAEQPLGHWWRLLDDPLLDTLIEEAVRGNLDVASAAASIREARAARASSQGALLPSVSGGASASRSRSSARTASQFQAGLDAAWELDLFGGNRRALEASTAALDAAEYSLRSVLLTLVGEVATTYVELRGYQARLDLTRRTAASQRQTAAMTQGLYRAGSSSALDVARANATAASTEAQIPVLEISYASSLFSLGLLLGQPPAALAPRLETARPIPEPRRMTGVGVPGDLLRARPDLRAAERQLAQATALIGQAEANRYPSISVSGTLSISAARMGDLARNSALAWSFGPSLNIPIFQGGQLAAAVRQAEAQRDQYYIAFRAAVLTALQEVETALVTLTQQRERVARLTETVTAQREAARLSRTLYQTGASGFLDVLDADRTLFSAEDSLLQSRIATVTAFVALNKALGGGWDGEIDTRSPAVQDTGTGPRLRTTTP</sequence>
<keyword evidence="2" id="KW-0812">Transmembrane</keyword>
<feature type="compositionally biased region" description="Low complexity" evidence="3">
    <location>
        <begin position="479"/>
        <end position="490"/>
    </location>
</feature>
<dbReference type="EMBL" id="SACL01000004">
    <property type="protein sequence ID" value="RVT96385.1"/>
    <property type="molecule type" value="Genomic_DNA"/>
</dbReference>
<evidence type="ECO:0000313" key="5">
    <source>
        <dbReference type="Proteomes" id="UP000282957"/>
    </source>
</evidence>
<evidence type="ECO:0000256" key="2">
    <source>
        <dbReference type="RuleBase" id="RU362097"/>
    </source>
</evidence>
<evidence type="ECO:0000313" key="4">
    <source>
        <dbReference type="EMBL" id="RVT96385.1"/>
    </source>
</evidence>
<feature type="chain" id="PRO_5018811829" evidence="2">
    <location>
        <begin position="26"/>
        <end position="490"/>
    </location>
</feature>
<protein>
    <submittedName>
        <fullName evidence="4">Efflux transporter outer membrane subunit</fullName>
    </submittedName>
</protein>
<dbReference type="RefSeq" id="WP_127788318.1">
    <property type="nucleotide sequence ID" value="NZ_SACL01000004.1"/>
</dbReference>
<dbReference type="Proteomes" id="UP000282957">
    <property type="component" value="Unassembled WGS sequence"/>
</dbReference>
<comment type="caution">
    <text evidence="4">The sequence shown here is derived from an EMBL/GenBank/DDBJ whole genome shotgun (WGS) entry which is preliminary data.</text>
</comment>
<dbReference type="NCBIfam" id="TIGR01845">
    <property type="entry name" value="outer_NodT"/>
    <property type="match status" value="1"/>
</dbReference>
<evidence type="ECO:0000256" key="3">
    <source>
        <dbReference type="SAM" id="MobiDB-lite"/>
    </source>
</evidence>
<gene>
    <name evidence="4" type="ORF">EOD42_14870</name>
</gene>
<keyword evidence="5" id="KW-1185">Reference proteome</keyword>
<organism evidence="4 5">
    <name type="scientific">Rhodovarius crocodyli</name>
    <dbReference type="NCBI Taxonomy" id="1979269"/>
    <lineage>
        <taxon>Bacteria</taxon>
        <taxon>Pseudomonadati</taxon>
        <taxon>Pseudomonadota</taxon>
        <taxon>Alphaproteobacteria</taxon>
        <taxon>Acetobacterales</taxon>
        <taxon>Roseomonadaceae</taxon>
        <taxon>Rhodovarius</taxon>
    </lineage>
</organism>
<proteinExistence type="inferred from homology"/>
<reference evidence="4 5" key="1">
    <citation type="submission" date="2019-01" db="EMBL/GenBank/DDBJ databases">
        <authorList>
            <person name="Chen W.-M."/>
        </authorList>
    </citation>
    <scope>NUCLEOTIDE SEQUENCE [LARGE SCALE GENOMIC DNA]</scope>
    <source>
        <strain evidence="4 5">CCP-6</strain>
    </source>
</reference>
<dbReference type="GO" id="GO:0005886">
    <property type="term" value="C:plasma membrane"/>
    <property type="evidence" value="ECO:0007669"/>
    <property type="project" value="UniProtKB-SubCell"/>
</dbReference>
<evidence type="ECO:0000256" key="1">
    <source>
        <dbReference type="ARBA" id="ARBA00007613"/>
    </source>
</evidence>
<feature type="signal peptide" evidence="2">
    <location>
        <begin position="1"/>
        <end position="25"/>
    </location>
</feature>
<name>A0A437MFI6_9PROT</name>
<dbReference type="OrthoDB" id="9783100at2"/>
<comment type="similarity">
    <text evidence="1 2">Belongs to the outer membrane factor (OMF) (TC 1.B.17) family.</text>
</comment>
<dbReference type="AlphaFoldDB" id="A0A437MFI6"/>
<accession>A0A437MFI6</accession>